<keyword evidence="12 15" id="KW-0472">Membrane</keyword>
<evidence type="ECO:0000256" key="9">
    <source>
        <dbReference type="ARBA" id="ARBA00023002"/>
    </source>
</evidence>
<name>A0A443S3D9_9ACAR</name>
<dbReference type="PRINTS" id="PR00463">
    <property type="entry name" value="EP450I"/>
</dbReference>
<evidence type="ECO:0000256" key="12">
    <source>
        <dbReference type="ARBA" id="ARBA00023136"/>
    </source>
</evidence>
<keyword evidence="9 14" id="KW-0560">Oxidoreductase</keyword>
<dbReference type="InterPro" id="IPR001128">
    <property type="entry name" value="Cyt_P450"/>
</dbReference>
<dbReference type="InterPro" id="IPR036396">
    <property type="entry name" value="Cyt_P450_sf"/>
</dbReference>
<dbReference type="GO" id="GO:0020037">
    <property type="term" value="F:heme binding"/>
    <property type="evidence" value="ECO:0007669"/>
    <property type="project" value="InterPro"/>
</dbReference>
<keyword evidence="8" id="KW-0492">Microsome</keyword>
<accession>A0A443S3D9</accession>
<feature type="binding site" description="axial binding residue" evidence="13">
    <location>
        <position position="479"/>
    </location>
    <ligand>
        <name>heme</name>
        <dbReference type="ChEBI" id="CHEBI:30413"/>
    </ligand>
    <ligandPart>
        <name>Fe</name>
        <dbReference type="ChEBI" id="CHEBI:18248"/>
    </ligandPart>
</feature>
<dbReference type="InterPro" id="IPR050476">
    <property type="entry name" value="Insect_CytP450_Detox"/>
</dbReference>
<evidence type="ECO:0000256" key="4">
    <source>
        <dbReference type="ARBA" id="ARBA00010617"/>
    </source>
</evidence>
<evidence type="ECO:0000313" key="17">
    <source>
        <dbReference type="Proteomes" id="UP000288716"/>
    </source>
</evidence>
<dbReference type="PROSITE" id="PS00086">
    <property type="entry name" value="CYTOCHROME_P450"/>
    <property type="match status" value="1"/>
</dbReference>
<evidence type="ECO:0000256" key="1">
    <source>
        <dbReference type="ARBA" id="ARBA00001971"/>
    </source>
</evidence>
<evidence type="ECO:0000256" key="15">
    <source>
        <dbReference type="SAM" id="Phobius"/>
    </source>
</evidence>
<keyword evidence="5 13" id="KW-0349">Heme</keyword>
<dbReference type="EMBL" id="NCKV01010116">
    <property type="protein sequence ID" value="RWS21994.1"/>
    <property type="molecule type" value="Genomic_DNA"/>
</dbReference>
<dbReference type="SUPFAM" id="SSF48264">
    <property type="entry name" value="Cytochrome P450"/>
    <property type="match status" value="1"/>
</dbReference>
<comment type="subcellular location">
    <subcellularLocation>
        <location evidence="3">Endoplasmic reticulum membrane</location>
        <topology evidence="3">Peripheral membrane protein</topology>
    </subcellularLocation>
    <subcellularLocation>
        <location evidence="2">Microsome membrane</location>
        <topology evidence="2">Peripheral membrane protein</topology>
    </subcellularLocation>
</comment>
<dbReference type="GO" id="GO:0016705">
    <property type="term" value="F:oxidoreductase activity, acting on paired donors, with incorporation or reduction of molecular oxygen"/>
    <property type="evidence" value="ECO:0007669"/>
    <property type="project" value="InterPro"/>
</dbReference>
<feature type="transmembrane region" description="Helical" evidence="15">
    <location>
        <begin position="6"/>
        <end position="22"/>
    </location>
</feature>
<comment type="cofactor">
    <cofactor evidence="1 13">
        <name>heme</name>
        <dbReference type="ChEBI" id="CHEBI:30413"/>
    </cofactor>
</comment>
<dbReference type="GO" id="GO:0004497">
    <property type="term" value="F:monooxygenase activity"/>
    <property type="evidence" value="ECO:0007669"/>
    <property type="project" value="UniProtKB-KW"/>
</dbReference>
<comment type="similarity">
    <text evidence="4 14">Belongs to the cytochrome P450 family.</text>
</comment>
<dbReference type="VEuPathDB" id="VectorBase:LDEU010046"/>
<dbReference type="Gene3D" id="1.10.630.10">
    <property type="entry name" value="Cytochrome P450"/>
    <property type="match status" value="1"/>
</dbReference>
<dbReference type="PANTHER" id="PTHR24292">
    <property type="entry name" value="CYTOCHROME P450"/>
    <property type="match status" value="1"/>
</dbReference>
<keyword evidence="7" id="KW-0256">Endoplasmic reticulum</keyword>
<evidence type="ECO:0000256" key="8">
    <source>
        <dbReference type="ARBA" id="ARBA00022848"/>
    </source>
</evidence>
<evidence type="ECO:0000256" key="11">
    <source>
        <dbReference type="ARBA" id="ARBA00023033"/>
    </source>
</evidence>
<evidence type="ECO:0000256" key="13">
    <source>
        <dbReference type="PIRSR" id="PIRSR602401-1"/>
    </source>
</evidence>
<dbReference type="Proteomes" id="UP000288716">
    <property type="component" value="Unassembled WGS sequence"/>
</dbReference>
<evidence type="ECO:0000256" key="3">
    <source>
        <dbReference type="ARBA" id="ARBA00004406"/>
    </source>
</evidence>
<evidence type="ECO:0000256" key="6">
    <source>
        <dbReference type="ARBA" id="ARBA00022723"/>
    </source>
</evidence>
<keyword evidence="11 14" id="KW-0503">Monooxygenase</keyword>
<evidence type="ECO:0000256" key="5">
    <source>
        <dbReference type="ARBA" id="ARBA00022617"/>
    </source>
</evidence>
<dbReference type="Pfam" id="PF00067">
    <property type="entry name" value="p450"/>
    <property type="match status" value="1"/>
</dbReference>
<dbReference type="GO" id="GO:0005789">
    <property type="term" value="C:endoplasmic reticulum membrane"/>
    <property type="evidence" value="ECO:0007669"/>
    <property type="project" value="UniProtKB-SubCell"/>
</dbReference>
<dbReference type="InterPro" id="IPR017972">
    <property type="entry name" value="Cyt_P450_CS"/>
</dbReference>
<evidence type="ECO:0000313" key="16">
    <source>
        <dbReference type="EMBL" id="RWS21994.1"/>
    </source>
</evidence>
<proteinExistence type="inferred from homology"/>
<dbReference type="AlphaFoldDB" id="A0A443S3D9"/>
<dbReference type="InterPro" id="IPR002401">
    <property type="entry name" value="Cyt_P450_E_grp-I"/>
</dbReference>
<dbReference type="CDD" id="cd11055">
    <property type="entry name" value="CYP3A-like"/>
    <property type="match status" value="1"/>
</dbReference>
<dbReference type="PRINTS" id="PR00385">
    <property type="entry name" value="P450"/>
</dbReference>
<protein>
    <submittedName>
        <fullName evidence="16">Cytochrome P450 3A8-like protein</fullName>
    </submittedName>
</protein>
<dbReference type="OrthoDB" id="8251073at2759"/>
<evidence type="ECO:0000256" key="7">
    <source>
        <dbReference type="ARBA" id="ARBA00022824"/>
    </source>
</evidence>
<keyword evidence="15" id="KW-1133">Transmembrane helix</keyword>
<reference evidence="16 17" key="1">
    <citation type="journal article" date="2018" name="Gigascience">
        <title>Genomes of trombidid mites reveal novel predicted allergens and laterally-transferred genes associated with secondary metabolism.</title>
        <authorList>
            <person name="Dong X."/>
            <person name="Chaisiri K."/>
            <person name="Xia D."/>
            <person name="Armstrong S.D."/>
            <person name="Fang Y."/>
            <person name="Donnelly M.J."/>
            <person name="Kadowaki T."/>
            <person name="McGarry J.W."/>
            <person name="Darby A.C."/>
            <person name="Makepeace B.L."/>
        </authorList>
    </citation>
    <scope>NUCLEOTIDE SEQUENCE [LARGE SCALE GENOMIC DNA]</scope>
    <source>
        <strain evidence="16">UoL-UT</strain>
    </source>
</reference>
<dbReference type="PANTHER" id="PTHR24292:SF102">
    <property type="entry name" value="CYTOCHROME P450 FAMILY-RELATED"/>
    <property type="match status" value="1"/>
</dbReference>
<comment type="caution">
    <text evidence="16">The sequence shown here is derived from an EMBL/GenBank/DDBJ whole genome shotgun (WGS) entry which is preliminary data.</text>
</comment>
<evidence type="ECO:0000256" key="2">
    <source>
        <dbReference type="ARBA" id="ARBA00004174"/>
    </source>
</evidence>
<keyword evidence="15" id="KW-0812">Transmembrane</keyword>
<evidence type="ECO:0000256" key="10">
    <source>
        <dbReference type="ARBA" id="ARBA00023004"/>
    </source>
</evidence>
<organism evidence="16 17">
    <name type="scientific">Leptotrombidium deliense</name>
    <dbReference type="NCBI Taxonomy" id="299467"/>
    <lineage>
        <taxon>Eukaryota</taxon>
        <taxon>Metazoa</taxon>
        <taxon>Ecdysozoa</taxon>
        <taxon>Arthropoda</taxon>
        <taxon>Chelicerata</taxon>
        <taxon>Arachnida</taxon>
        <taxon>Acari</taxon>
        <taxon>Acariformes</taxon>
        <taxon>Trombidiformes</taxon>
        <taxon>Prostigmata</taxon>
        <taxon>Anystina</taxon>
        <taxon>Parasitengona</taxon>
        <taxon>Trombiculoidea</taxon>
        <taxon>Trombiculidae</taxon>
        <taxon>Leptotrombidium</taxon>
    </lineage>
</organism>
<sequence length="534" mass="61223">MEFICIFVITLISLIVYNYFRWRKWKLTLLERNGIKGPKPNFIYGNTLEMLKNGNVISVGKWLKEFGPIVGYYVGRLPMIIVADLDLLKKVQIKEFKHFSGRFKPLKDANNADPRNRDMLIRVKNGKWKEMRTIIRQAFTASKLKSSIGIMDDTVNGFIASIDKFVDEGTQEFDIYPLFQGLTLETIGRSAFGITTDAQTNPNDPFLLASKAFFNNNLTSHLLSTLSICFPEFEIVLYPLRRITGILFPGHYGYLMGMSAAIVQARKSNENLRRKDLLQAMLDAKVNVKDLYSVDENSLTINTDMNAGEKDETKVVDDKEMSYKKMTVNEVVANTTLFFEAGYETTSTSLAFVMHILVNHIDVQEKVREEIIQLLKKDGKLDYNTTSNLPFMDAVINETLRIYPPITFFITRVADIDYKYKNITIPKGTSLIVPVYQIQHDETIWSEPEKFDPYRFFGENKQRINDLAWQPFGAGPRNCVGMRFAICEMKLAIAKLLSKYRFESGPRTEIGEITVKYKGIVMCPENVYVKAIRV</sequence>
<keyword evidence="10 13" id="KW-0408">Iron</keyword>
<dbReference type="GO" id="GO:0005506">
    <property type="term" value="F:iron ion binding"/>
    <property type="evidence" value="ECO:0007669"/>
    <property type="project" value="InterPro"/>
</dbReference>
<dbReference type="STRING" id="299467.A0A443S3D9"/>
<evidence type="ECO:0000256" key="14">
    <source>
        <dbReference type="RuleBase" id="RU000461"/>
    </source>
</evidence>
<keyword evidence="6 13" id="KW-0479">Metal-binding</keyword>
<keyword evidence="17" id="KW-1185">Reference proteome</keyword>
<gene>
    <name evidence="16" type="ORF">B4U80_07124</name>
</gene>